<dbReference type="SMART" id="SM00304">
    <property type="entry name" value="HAMP"/>
    <property type="match status" value="1"/>
</dbReference>
<dbReference type="SUPFAM" id="SSF58104">
    <property type="entry name" value="Methyl-accepting chemotaxis protein (MCP) signaling domain"/>
    <property type="match status" value="1"/>
</dbReference>
<keyword evidence="6" id="KW-0472">Membrane</keyword>
<name>A0ABY6HRP5_9ARCH</name>
<evidence type="ECO:0000256" key="4">
    <source>
        <dbReference type="ARBA" id="ARBA00022692"/>
    </source>
</evidence>
<dbReference type="PROSITE" id="PS50885">
    <property type="entry name" value="HAMP"/>
    <property type="match status" value="1"/>
</dbReference>
<dbReference type="InterPro" id="IPR000727">
    <property type="entry name" value="T_SNARE_dom"/>
</dbReference>
<sequence>MNKSVRISIRIKILAIGLVPIVLFSVATVLSTSIQTRSNMYLEKENNLKSMVDLAESSILQYYNYFTDGNITEIEAKNTAKEMIKNYRYGSDLLDYFWIQETIDNTPYMVMHPNSPHLDGTDISGNVDPNGKHLFVEMMQTCEETDKDGFVDYEWKYYSDENRIEPKKSYVRKLDAWGWIVGTGIYINDVDDIVQAQINTSILITVIVAILGTGLLVVSSNYVIVKPLKILSKGSTKVAEGNYTVQIETQSDDEFGDLSHSFSLMVTKIKEEMQIINGIIDKMPTPMAVINPRFEIERINNSLIRIFGLSQNEIIGKISYEVFQEKIQSQNETLIAQAVKTKKIIEDSYIFLNPKTNKKVYLDVYTFSLFNEGGDLQYSLQQFQDITAKKGFSSSVKVIAEEVNSMASQIADSTGQINISVQEITSGSQEVANGAQVQTQTLNDILSAVEQIQILSSEVVGKISHVVDLSRNGKEMARESERLTDNINEKMDDISKNASKVNMVMNELSEKSQAINKIVDVISGIATETNLLALNAAIEAARAGDAGKGFAVVAEQVRKLAEDSKQAADQINELIKIILDGISEAVGNTTATSQSVEAGITAIQETRSQLKSLFDVIVQTDVGITESASNIENEDTHIKDIAKNVEKINAVVEQNSSITEEVSSSTEEMAATLEELSAGAEELKAASDQLFNEVKNL</sequence>
<dbReference type="EMBL" id="CP104013">
    <property type="protein sequence ID" value="UYP46183.1"/>
    <property type="molecule type" value="Genomic_DNA"/>
</dbReference>
<accession>A0ABY6HRP5</accession>
<dbReference type="CDD" id="cd11386">
    <property type="entry name" value="MCP_signal"/>
    <property type="match status" value="1"/>
</dbReference>
<comment type="similarity">
    <text evidence="8">Belongs to the methyl-accepting chemotaxis (MCP) protein family.</text>
</comment>
<dbReference type="PANTHER" id="PTHR32089">
    <property type="entry name" value="METHYL-ACCEPTING CHEMOTAXIS PROTEIN MCPB"/>
    <property type="match status" value="1"/>
</dbReference>
<keyword evidence="15" id="KW-1185">Reference proteome</keyword>
<evidence type="ECO:0000256" key="7">
    <source>
        <dbReference type="ARBA" id="ARBA00023224"/>
    </source>
</evidence>
<dbReference type="PROSITE" id="PS50111">
    <property type="entry name" value="CHEMOTAXIS_TRANSDUC_2"/>
    <property type="match status" value="1"/>
</dbReference>
<keyword evidence="3" id="KW-0997">Cell inner membrane</keyword>
<dbReference type="InterPro" id="IPR033480">
    <property type="entry name" value="sCache_2"/>
</dbReference>
<dbReference type="Pfam" id="PF17200">
    <property type="entry name" value="sCache_2"/>
    <property type="match status" value="1"/>
</dbReference>
<dbReference type="Proteomes" id="UP001208689">
    <property type="component" value="Chromosome"/>
</dbReference>
<dbReference type="Pfam" id="PF00672">
    <property type="entry name" value="HAMP"/>
    <property type="match status" value="1"/>
</dbReference>
<evidence type="ECO:0000256" key="8">
    <source>
        <dbReference type="ARBA" id="ARBA00029447"/>
    </source>
</evidence>
<dbReference type="SMART" id="SM00283">
    <property type="entry name" value="MA"/>
    <property type="match status" value="1"/>
</dbReference>
<proteinExistence type="inferred from homology"/>
<dbReference type="InterPro" id="IPR003660">
    <property type="entry name" value="HAMP_dom"/>
</dbReference>
<evidence type="ECO:0000313" key="15">
    <source>
        <dbReference type="Proteomes" id="UP001208689"/>
    </source>
</evidence>
<dbReference type="Gene3D" id="1.10.287.950">
    <property type="entry name" value="Methyl-accepting chemotaxis protein"/>
    <property type="match status" value="1"/>
</dbReference>
<dbReference type="PROSITE" id="PS50112">
    <property type="entry name" value="PAS"/>
    <property type="match status" value="1"/>
</dbReference>
<dbReference type="SMART" id="SM01049">
    <property type="entry name" value="Cache_2"/>
    <property type="match status" value="1"/>
</dbReference>
<gene>
    <name evidence="14" type="ORF">NEF87_002468</name>
</gene>
<evidence type="ECO:0000256" key="2">
    <source>
        <dbReference type="ARBA" id="ARBA00022475"/>
    </source>
</evidence>
<dbReference type="Pfam" id="PF08448">
    <property type="entry name" value="PAS_4"/>
    <property type="match status" value="1"/>
</dbReference>
<evidence type="ECO:0000313" key="14">
    <source>
        <dbReference type="EMBL" id="UYP46183.1"/>
    </source>
</evidence>
<keyword evidence="7 9" id="KW-0807">Transducer</keyword>
<dbReference type="InterPro" id="IPR000014">
    <property type="entry name" value="PAS"/>
</dbReference>
<dbReference type="SMART" id="SM00091">
    <property type="entry name" value="PAS"/>
    <property type="match status" value="1"/>
</dbReference>
<dbReference type="Gene3D" id="6.10.340.10">
    <property type="match status" value="1"/>
</dbReference>
<evidence type="ECO:0000256" key="3">
    <source>
        <dbReference type="ARBA" id="ARBA00022519"/>
    </source>
</evidence>
<evidence type="ECO:0000256" key="1">
    <source>
        <dbReference type="ARBA" id="ARBA00004429"/>
    </source>
</evidence>
<feature type="domain" description="HAMP" evidence="13">
    <location>
        <begin position="222"/>
        <end position="274"/>
    </location>
</feature>
<dbReference type="PANTHER" id="PTHR32089:SF112">
    <property type="entry name" value="LYSOZYME-LIKE PROTEIN-RELATED"/>
    <property type="match status" value="1"/>
</dbReference>
<evidence type="ECO:0000256" key="9">
    <source>
        <dbReference type="PROSITE-ProRule" id="PRU00284"/>
    </source>
</evidence>
<reference evidence="14" key="1">
    <citation type="submission" date="2022-09" db="EMBL/GenBank/DDBJ databases">
        <title>Actin cytoskeleton and complex cell architecture in an #Asgard archaeon.</title>
        <authorList>
            <person name="Ponce Toledo R.I."/>
            <person name="Schleper C."/>
            <person name="Rodrigues Oliveira T."/>
            <person name="Wollweber F."/>
            <person name="Xu J."/>
            <person name="Rittmann S."/>
            <person name="Klingl A."/>
            <person name="Pilhofer M."/>
        </authorList>
    </citation>
    <scope>NUCLEOTIDE SEQUENCE</scope>
    <source>
        <strain evidence="14">B-35</strain>
    </source>
</reference>
<organism evidence="14 15">
    <name type="scientific">Candidatus Lokiarchaeum ossiferum</name>
    <dbReference type="NCBI Taxonomy" id="2951803"/>
    <lineage>
        <taxon>Archaea</taxon>
        <taxon>Promethearchaeati</taxon>
        <taxon>Promethearchaeota</taxon>
        <taxon>Promethearchaeia</taxon>
        <taxon>Promethearchaeales</taxon>
        <taxon>Promethearchaeaceae</taxon>
        <taxon>Candidatus Lokiarchaeum</taxon>
    </lineage>
</organism>
<dbReference type="Gene3D" id="3.30.450.20">
    <property type="entry name" value="PAS domain"/>
    <property type="match status" value="2"/>
</dbReference>
<dbReference type="SUPFAM" id="SSF55785">
    <property type="entry name" value="PYP-like sensor domain (PAS domain)"/>
    <property type="match status" value="1"/>
</dbReference>
<keyword evidence="5" id="KW-1133">Transmembrane helix</keyword>
<dbReference type="InterPro" id="IPR004089">
    <property type="entry name" value="MCPsignal_dom"/>
</dbReference>
<comment type="subcellular location">
    <subcellularLocation>
        <location evidence="1">Cell inner membrane</location>
        <topology evidence="1">Multi-pass membrane protein</topology>
    </subcellularLocation>
</comment>
<evidence type="ECO:0000256" key="5">
    <source>
        <dbReference type="ARBA" id="ARBA00022989"/>
    </source>
</evidence>
<dbReference type="InterPro" id="IPR035965">
    <property type="entry name" value="PAS-like_dom_sf"/>
</dbReference>
<evidence type="ECO:0000259" key="11">
    <source>
        <dbReference type="PROSITE" id="PS50112"/>
    </source>
</evidence>
<feature type="domain" description="Methyl-accepting transducer" evidence="10">
    <location>
        <begin position="413"/>
        <end position="670"/>
    </location>
</feature>
<dbReference type="NCBIfam" id="TIGR00229">
    <property type="entry name" value="sensory_box"/>
    <property type="match status" value="1"/>
</dbReference>
<evidence type="ECO:0008006" key="16">
    <source>
        <dbReference type="Google" id="ProtNLM"/>
    </source>
</evidence>
<dbReference type="InterPro" id="IPR013656">
    <property type="entry name" value="PAS_4"/>
</dbReference>
<dbReference type="CDD" id="cd00130">
    <property type="entry name" value="PAS"/>
    <property type="match status" value="1"/>
</dbReference>
<dbReference type="Pfam" id="PF00015">
    <property type="entry name" value="MCPsignal"/>
    <property type="match status" value="1"/>
</dbReference>
<feature type="domain" description="PAS" evidence="11">
    <location>
        <begin position="272"/>
        <end position="342"/>
    </location>
</feature>
<dbReference type="PROSITE" id="PS50192">
    <property type="entry name" value="T_SNARE"/>
    <property type="match status" value="1"/>
</dbReference>
<keyword evidence="2" id="KW-1003">Cell membrane</keyword>
<evidence type="ECO:0000259" key="10">
    <source>
        <dbReference type="PROSITE" id="PS50111"/>
    </source>
</evidence>
<dbReference type="CDD" id="cd06225">
    <property type="entry name" value="HAMP"/>
    <property type="match status" value="1"/>
</dbReference>
<protein>
    <recommendedName>
        <fullName evidence="16">Methyl-accepting chemotaxis protein</fullName>
    </recommendedName>
</protein>
<evidence type="ECO:0000259" key="12">
    <source>
        <dbReference type="PROSITE" id="PS50192"/>
    </source>
</evidence>
<feature type="domain" description="T-SNARE coiled-coil homology" evidence="12">
    <location>
        <begin position="404"/>
        <end position="466"/>
    </location>
</feature>
<keyword evidence="4" id="KW-0812">Transmembrane</keyword>
<evidence type="ECO:0000259" key="13">
    <source>
        <dbReference type="PROSITE" id="PS50885"/>
    </source>
</evidence>
<evidence type="ECO:0000256" key="6">
    <source>
        <dbReference type="ARBA" id="ARBA00023136"/>
    </source>
</evidence>